<evidence type="ECO:0000256" key="1">
    <source>
        <dbReference type="SAM" id="MobiDB-lite"/>
    </source>
</evidence>
<evidence type="ECO:0000259" key="2">
    <source>
        <dbReference type="Pfam" id="PF24125"/>
    </source>
</evidence>
<dbReference type="Gene3D" id="3.10.450.50">
    <property type="match status" value="1"/>
</dbReference>
<evidence type="ECO:0000313" key="3">
    <source>
        <dbReference type="EMBL" id="GEC94341.1"/>
    </source>
</evidence>
<proteinExistence type="predicted"/>
<feature type="region of interest" description="Disordered" evidence="1">
    <location>
        <begin position="29"/>
        <end position="68"/>
    </location>
</feature>
<gene>
    <name evidence="3" type="ORF">ZRA01_04140</name>
</gene>
<feature type="compositionally biased region" description="Low complexity" evidence="1">
    <location>
        <begin position="29"/>
        <end position="49"/>
    </location>
</feature>
<organism evidence="3 4">
    <name type="scientific">Zoogloea ramigera</name>
    <dbReference type="NCBI Taxonomy" id="350"/>
    <lineage>
        <taxon>Bacteria</taxon>
        <taxon>Pseudomonadati</taxon>
        <taxon>Pseudomonadota</taxon>
        <taxon>Betaproteobacteria</taxon>
        <taxon>Rhodocyclales</taxon>
        <taxon>Zoogloeaceae</taxon>
        <taxon>Zoogloea</taxon>
    </lineage>
</organism>
<dbReference type="Proteomes" id="UP000318422">
    <property type="component" value="Unassembled WGS sequence"/>
</dbReference>
<protein>
    <recommendedName>
        <fullName evidence="2">Cds6 C-terminal domain-containing protein</fullName>
    </recommendedName>
</protein>
<sequence length="214" mass="22517">MFLIVSALFAIKLGLQGSLPFTTASQAASAPEQAAPRPTAVTPPVQATVSGPGAGATSSDFESGSEGILPPEAAHLAKVNIATAGPAPAPATAAAPAPTAPEADPAIGKRVNDWAAAWQNKAIDDYLGHYAPDFKPAGKLTHGDWLAQRRQRLSRPGAISVEIIDLQIEQSGDTASARFQQIYRAEAQTLTDKKTLELVRRDGQWLILREYTNG</sequence>
<accession>A0A4Y4CN07</accession>
<dbReference type="SUPFAM" id="SSF54427">
    <property type="entry name" value="NTF2-like"/>
    <property type="match status" value="1"/>
</dbReference>
<dbReference type="InterPro" id="IPR056203">
    <property type="entry name" value="Cds6_C"/>
</dbReference>
<dbReference type="AlphaFoldDB" id="A0A4Y4CN07"/>
<dbReference type="EMBL" id="BJNV01000006">
    <property type="protein sequence ID" value="GEC94341.1"/>
    <property type="molecule type" value="Genomic_DNA"/>
</dbReference>
<dbReference type="Pfam" id="PF24125">
    <property type="entry name" value="Cds6_C"/>
    <property type="match status" value="1"/>
</dbReference>
<evidence type="ECO:0000313" key="4">
    <source>
        <dbReference type="Proteomes" id="UP000318422"/>
    </source>
</evidence>
<dbReference type="InterPro" id="IPR032710">
    <property type="entry name" value="NTF2-like_dom_sf"/>
</dbReference>
<reference evidence="3 4" key="1">
    <citation type="submission" date="2019-06" db="EMBL/GenBank/DDBJ databases">
        <title>Whole genome shotgun sequence of Zoogloea ramigera NBRC 15342.</title>
        <authorList>
            <person name="Hosoyama A."/>
            <person name="Uohara A."/>
            <person name="Ohji S."/>
            <person name="Ichikawa N."/>
        </authorList>
    </citation>
    <scope>NUCLEOTIDE SEQUENCE [LARGE SCALE GENOMIC DNA]</scope>
    <source>
        <strain evidence="3 4">NBRC 15342</strain>
    </source>
</reference>
<keyword evidence="4" id="KW-1185">Reference proteome</keyword>
<feature type="domain" description="Cds6 C-terminal" evidence="2">
    <location>
        <begin position="108"/>
        <end position="210"/>
    </location>
</feature>
<name>A0A4Y4CN07_ZOORA</name>
<comment type="caution">
    <text evidence="3">The sequence shown here is derived from an EMBL/GenBank/DDBJ whole genome shotgun (WGS) entry which is preliminary data.</text>
</comment>